<organism evidence="1 2">
    <name type="scientific">Saccharibacillus endophyticus</name>
    <dbReference type="NCBI Taxonomy" id="2060666"/>
    <lineage>
        <taxon>Bacteria</taxon>
        <taxon>Bacillati</taxon>
        <taxon>Bacillota</taxon>
        <taxon>Bacilli</taxon>
        <taxon>Bacillales</taxon>
        <taxon>Paenibacillaceae</taxon>
        <taxon>Saccharibacillus</taxon>
    </lineage>
</organism>
<dbReference type="SUPFAM" id="SSF53335">
    <property type="entry name" value="S-adenosyl-L-methionine-dependent methyltransferases"/>
    <property type="match status" value="1"/>
</dbReference>
<reference evidence="2" key="1">
    <citation type="journal article" date="2019" name="Int. J. Syst. Evol. Microbiol.">
        <title>The Global Catalogue of Microorganisms (GCM) 10K type strain sequencing project: providing services to taxonomists for standard genome sequencing and annotation.</title>
        <authorList>
            <consortium name="The Broad Institute Genomics Platform"/>
            <consortium name="The Broad Institute Genome Sequencing Center for Infectious Disease"/>
            <person name="Wu L."/>
            <person name="Ma J."/>
        </authorList>
    </citation>
    <scope>NUCLEOTIDE SEQUENCE [LARGE SCALE GENOMIC DNA]</scope>
    <source>
        <strain evidence="2">CCM 8702</strain>
    </source>
</reference>
<sequence>MEMNSLDYWNDLFEKDWELRGGRKQTSYFTNLALKNLPREFITSLRKQKDFSMLDWGCAEGDGVKCLSDHFPEMTLQGLDYSESAVEKAESNYPQYDFYKGSLLDYNLKYNIIFTSNTLEHFENPYEWLDQIMEHTKDFLIVMVPFMETERIKEHFFTFDYESFPIENNGFVLVYFKIIESDPTFWPGQQILIVYGSSKSKLLKEFNLKQIDSYGIDSSESTTLLIQKLKSEIKHRDEIIEAFFKEKENYLSWLEASKQEISKRDESVAALQSEIQYYKTENAALLDWVNTSKEEILKRDKTVYYYKSKLESLQEE</sequence>
<evidence type="ECO:0000313" key="1">
    <source>
        <dbReference type="EMBL" id="GGH87158.1"/>
    </source>
</evidence>
<dbReference type="Pfam" id="PF13489">
    <property type="entry name" value="Methyltransf_23"/>
    <property type="match status" value="1"/>
</dbReference>
<dbReference type="InterPro" id="IPR029063">
    <property type="entry name" value="SAM-dependent_MTases_sf"/>
</dbReference>
<protein>
    <recommendedName>
        <fullName evidence="3">Methyltransferase domain-containing protein</fullName>
    </recommendedName>
</protein>
<dbReference type="Gene3D" id="3.40.50.150">
    <property type="entry name" value="Vaccinia Virus protein VP39"/>
    <property type="match status" value="1"/>
</dbReference>
<proteinExistence type="predicted"/>
<gene>
    <name evidence="1" type="ORF">GCM10007362_48630</name>
</gene>
<comment type="caution">
    <text evidence="1">The sequence shown here is derived from an EMBL/GenBank/DDBJ whole genome shotgun (WGS) entry which is preliminary data.</text>
</comment>
<accession>A0ABQ2A6Q6</accession>
<dbReference type="EMBL" id="BMDD01000008">
    <property type="protein sequence ID" value="GGH87158.1"/>
    <property type="molecule type" value="Genomic_DNA"/>
</dbReference>
<keyword evidence="2" id="KW-1185">Reference proteome</keyword>
<dbReference type="RefSeq" id="WP_172247646.1">
    <property type="nucleotide sequence ID" value="NZ_BMDD01000008.1"/>
</dbReference>
<evidence type="ECO:0008006" key="3">
    <source>
        <dbReference type="Google" id="ProtNLM"/>
    </source>
</evidence>
<evidence type="ECO:0000313" key="2">
    <source>
        <dbReference type="Proteomes" id="UP000605427"/>
    </source>
</evidence>
<name>A0ABQ2A6Q6_9BACL</name>
<dbReference type="Proteomes" id="UP000605427">
    <property type="component" value="Unassembled WGS sequence"/>
</dbReference>